<dbReference type="eggNOG" id="ENOG502R4CC">
    <property type="taxonomic scope" value="Eukaryota"/>
</dbReference>
<evidence type="ECO:0000256" key="2">
    <source>
        <dbReference type="ARBA" id="ARBA00004123"/>
    </source>
</evidence>
<dbReference type="PANTHER" id="PTHR31734">
    <property type="entry name" value="AUXIN-RESPONSIVE PROTEIN IAA17"/>
    <property type="match status" value="1"/>
</dbReference>
<keyword evidence="7 10" id="KW-0804">Transcription</keyword>
<accession>I1HHF9</accession>
<comment type="subcellular location">
    <subcellularLocation>
        <location evidence="2 10">Nucleus</location>
    </subcellularLocation>
</comment>
<dbReference type="EnsemblPlants" id="KQK05310">
    <property type="protein sequence ID" value="KQK05310"/>
    <property type="gene ID" value="BRADI_2g19367v3"/>
</dbReference>
<sequence length="341" mass="36686">MGERSKERGLPPQLLILIPDEREWKVEEAGGGSRGISFGAEEDNKLELKLGLPGVQQDQGAAGSREQKIHQQLQAESCSELSLGCFPAHSKLPNTGAKRGFFDTVVAKPEGCSLQDTEGCGNEWVELRLGGENMSGERKKGCCPPPSSSHGSAAAAAPVHNSSSSSSSPQGRAAVLPAVGWPPVRSFRRNLAHGSSSKQSPERQNNEDDGKAKLICKKSPLVKINMDGIPIGRKVDLLAYDSYQKLSSAIKELFHGFLEAQKDLSCAESGEQGAEVKLFSGLLDGTGEYTLVYEDNEGNRMLIRDIPWSAFVSTAKRLRVMRRSELPRGLIGAVSGRVADC</sequence>
<dbReference type="EMBL" id="CM000881">
    <property type="protein sequence ID" value="KQK05314.1"/>
    <property type="molecule type" value="Genomic_DNA"/>
</dbReference>
<feature type="region of interest" description="Disordered" evidence="11">
    <location>
        <begin position="191"/>
        <end position="212"/>
    </location>
</feature>
<feature type="region of interest" description="Disordered" evidence="11">
    <location>
        <begin position="135"/>
        <end position="173"/>
    </location>
</feature>
<dbReference type="RefSeq" id="XP_014753741.1">
    <property type="nucleotide sequence ID" value="XM_014898255.2"/>
</dbReference>
<dbReference type="EnsemblPlants" id="KQK05309">
    <property type="protein sequence ID" value="KQK05309"/>
    <property type="gene ID" value="BRADI_2g19367v3"/>
</dbReference>
<dbReference type="RefSeq" id="XP_010231140.1">
    <property type="nucleotide sequence ID" value="XM_010232838.3"/>
</dbReference>
<keyword evidence="9 10" id="KW-0927">Auxin signaling pathway</keyword>
<evidence type="ECO:0000256" key="9">
    <source>
        <dbReference type="ARBA" id="ARBA00023294"/>
    </source>
</evidence>
<dbReference type="EMBL" id="CM000881">
    <property type="protein sequence ID" value="KQK05309.1"/>
    <property type="molecule type" value="Genomic_DNA"/>
</dbReference>
<dbReference type="KEGG" id="bdi:100823365"/>
<dbReference type="FunFam" id="3.10.20.90:FF:000225">
    <property type="entry name" value="Auxin-responsive protein"/>
    <property type="match status" value="1"/>
</dbReference>
<dbReference type="Gramene" id="KQK05310">
    <property type="protein sequence ID" value="KQK05310"/>
    <property type="gene ID" value="BRADI_2g19367v3"/>
</dbReference>
<dbReference type="Gramene" id="KQK05315">
    <property type="protein sequence ID" value="KQK05315"/>
    <property type="gene ID" value="BRADI_2g19367v3"/>
</dbReference>
<comment type="subunit">
    <text evidence="4 10">Homodimers and heterodimers.</text>
</comment>
<evidence type="ECO:0000313" key="15">
    <source>
        <dbReference type="Proteomes" id="UP000008810"/>
    </source>
</evidence>
<evidence type="ECO:0000256" key="7">
    <source>
        <dbReference type="ARBA" id="ARBA00023163"/>
    </source>
</evidence>
<dbReference type="AlphaFoldDB" id="I1HHF9"/>
<name>I1HHF9_BRADI</name>
<comment type="similarity">
    <text evidence="3 10">Belongs to the Aux/IAA family.</text>
</comment>
<evidence type="ECO:0000256" key="11">
    <source>
        <dbReference type="SAM" id="MobiDB-lite"/>
    </source>
</evidence>
<dbReference type="GO" id="GO:0006355">
    <property type="term" value="P:regulation of DNA-templated transcription"/>
    <property type="evidence" value="ECO:0007669"/>
    <property type="project" value="InterPro"/>
</dbReference>
<dbReference type="PROSITE" id="PS51745">
    <property type="entry name" value="PB1"/>
    <property type="match status" value="1"/>
</dbReference>
<dbReference type="Gramene" id="KQK05314">
    <property type="protein sequence ID" value="KQK05314"/>
    <property type="gene ID" value="BRADI_2g19367v3"/>
</dbReference>
<protein>
    <recommendedName>
        <fullName evidence="10">Auxin-responsive protein</fullName>
    </recommendedName>
</protein>
<evidence type="ECO:0000256" key="8">
    <source>
        <dbReference type="ARBA" id="ARBA00023242"/>
    </source>
</evidence>
<feature type="compositionally biased region" description="Basic and acidic residues" evidence="11">
    <location>
        <begin position="200"/>
        <end position="212"/>
    </location>
</feature>
<dbReference type="GO" id="GO:0009734">
    <property type="term" value="P:auxin-activated signaling pathway"/>
    <property type="evidence" value="ECO:0007669"/>
    <property type="project" value="UniProtKB-UniRule"/>
</dbReference>
<organism evidence="13">
    <name type="scientific">Brachypodium distachyon</name>
    <name type="common">Purple false brome</name>
    <name type="synonym">Trachynia distachya</name>
    <dbReference type="NCBI Taxonomy" id="15368"/>
    <lineage>
        <taxon>Eukaryota</taxon>
        <taxon>Viridiplantae</taxon>
        <taxon>Streptophyta</taxon>
        <taxon>Embryophyta</taxon>
        <taxon>Tracheophyta</taxon>
        <taxon>Spermatophyta</taxon>
        <taxon>Magnoliopsida</taxon>
        <taxon>Liliopsida</taxon>
        <taxon>Poales</taxon>
        <taxon>Poaceae</taxon>
        <taxon>BOP clade</taxon>
        <taxon>Pooideae</taxon>
        <taxon>Stipodae</taxon>
        <taxon>Brachypodieae</taxon>
        <taxon>Brachypodium</taxon>
    </lineage>
</organism>
<dbReference type="Gramene" id="KQK05309">
    <property type="protein sequence ID" value="KQK05309"/>
    <property type="gene ID" value="BRADI_2g19367v3"/>
</dbReference>
<feature type="compositionally biased region" description="Low complexity" evidence="11">
    <location>
        <begin position="148"/>
        <end position="169"/>
    </location>
</feature>
<evidence type="ECO:0000313" key="14">
    <source>
        <dbReference type="EnsemblPlants" id="KQK05309"/>
    </source>
</evidence>
<keyword evidence="5 10" id="KW-0678">Repressor</keyword>
<dbReference type="EMBL" id="CM000881">
    <property type="protein sequence ID" value="KQK05310.1"/>
    <property type="molecule type" value="Genomic_DNA"/>
</dbReference>
<evidence type="ECO:0000256" key="1">
    <source>
        <dbReference type="ARBA" id="ARBA00002159"/>
    </source>
</evidence>
<dbReference type="GO" id="GO:0005634">
    <property type="term" value="C:nucleus"/>
    <property type="evidence" value="ECO:0007669"/>
    <property type="project" value="UniProtKB-SubCell"/>
</dbReference>
<evidence type="ECO:0000256" key="10">
    <source>
        <dbReference type="RuleBase" id="RU004549"/>
    </source>
</evidence>
<evidence type="ECO:0000256" key="4">
    <source>
        <dbReference type="ARBA" id="ARBA00011726"/>
    </source>
</evidence>
<dbReference type="Proteomes" id="UP000008810">
    <property type="component" value="Chromosome 2"/>
</dbReference>
<evidence type="ECO:0000313" key="13">
    <source>
        <dbReference type="EMBL" id="KQK05315.1"/>
    </source>
</evidence>
<comment type="function">
    <text evidence="1 10">Aux/IAA proteins are short-lived transcriptional factors that function as repressors of early auxin response genes at low auxin concentrations.</text>
</comment>
<reference evidence="13 14" key="1">
    <citation type="journal article" date="2010" name="Nature">
        <title>Genome sequencing and analysis of the model grass Brachypodium distachyon.</title>
        <authorList>
            <consortium name="International Brachypodium Initiative"/>
        </authorList>
    </citation>
    <scope>NUCLEOTIDE SEQUENCE [LARGE SCALE GENOMIC DNA]</scope>
    <source>
        <strain evidence="13">Bd21</strain>
        <strain evidence="14">cv. Bd21</strain>
    </source>
</reference>
<dbReference type="GeneID" id="100823365"/>
<dbReference type="EnsemblPlants" id="KQK05314">
    <property type="protein sequence ID" value="KQK05314"/>
    <property type="gene ID" value="BRADI_2g19367v3"/>
</dbReference>
<dbReference type="Gene3D" id="3.10.20.90">
    <property type="entry name" value="Phosphatidylinositol 3-kinase Catalytic Subunit, Chain A, domain 1"/>
    <property type="match status" value="1"/>
</dbReference>
<dbReference type="InterPro" id="IPR033389">
    <property type="entry name" value="AUX/IAA_dom"/>
</dbReference>
<evidence type="ECO:0000256" key="5">
    <source>
        <dbReference type="ARBA" id="ARBA00022491"/>
    </source>
</evidence>
<dbReference type="ExpressionAtlas" id="I1HHF9">
    <property type="expression patterns" value="baseline"/>
</dbReference>
<keyword evidence="15" id="KW-1185">Reference proteome</keyword>
<dbReference type="OMA" id="AGDIPWK"/>
<dbReference type="InterPro" id="IPR053793">
    <property type="entry name" value="PB1-like"/>
</dbReference>
<reference evidence="14" key="3">
    <citation type="submission" date="2018-08" db="UniProtKB">
        <authorList>
            <consortium name="EnsemblPlants"/>
        </authorList>
    </citation>
    <scope>IDENTIFICATION</scope>
    <source>
        <strain evidence="14">cv. Bd21</strain>
    </source>
</reference>
<dbReference type="SUPFAM" id="SSF54277">
    <property type="entry name" value="CAD &amp; PB1 domains"/>
    <property type="match status" value="1"/>
</dbReference>
<dbReference type="HOGENOM" id="CLU_049393_2_0_1"/>
<gene>
    <name evidence="14" type="primary">LOC100823365</name>
    <name evidence="13" type="ORF">BRADI_2g19367v3</name>
</gene>
<keyword evidence="8 10" id="KW-0539">Nucleus</keyword>
<dbReference type="EnsemblPlants" id="KQK05315">
    <property type="protein sequence ID" value="KQK05315"/>
    <property type="gene ID" value="BRADI_2g19367v3"/>
</dbReference>
<evidence type="ECO:0000256" key="6">
    <source>
        <dbReference type="ARBA" id="ARBA00023015"/>
    </source>
</evidence>
<dbReference type="PANTHER" id="PTHR31734:SF237">
    <property type="entry name" value="AUXIN-RESPONSIVE PROTEIN IAA18"/>
    <property type="match status" value="1"/>
</dbReference>
<dbReference type="OrthoDB" id="615826at2759"/>
<evidence type="ECO:0000259" key="12">
    <source>
        <dbReference type="PROSITE" id="PS51745"/>
    </source>
</evidence>
<dbReference type="STRING" id="15368.I1HHF9"/>
<proteinExistence type="inferred from homology"/>
<dbReference type="EMBL" id="CM000881">
    <property type="protein sequence ID" value="KQK05315.1"/>
    <property type="molecule type" value="Genomic_DNA"/>
</dbReference>
<dbReference type="RefSeq" id="XP_010231139.1">
    <property type="nucleotide sequence ID" value="XM_010232837.3"/>
</dbReference>
<reference evidence="13" key="2">
    <citation type="submission" date="2017-06" db="EMBL/GenBank/DDBJ databases">
        <title>WGS assembly of Brachypodium distachyon.</title>
        <authorList>
            <consortium name="The International Brachypodium Initiative"/>
            <person name="Lucas S."/>
            <person name="Harmon-Smith M."/>
            <person name="Lail K."/>
            <person name="Tice H."/>
            <person name="Grimwood J."/>
            <person name="Bruce D."/>
            <person name="Barry K."/>
            <person name="Shu S."/>
            <person name="Lindquist E."/>
            <person name="Wang M."/>
            <person name="Pitluck S."/>
            <person name="Vogel J.P."/>
            <person name="Garvin D.F."/>
            <person name="Mockler T.C."/>
            <person name="Schmutz J."/>
            <person name="Rokhsar D."/>
            <person name="Bevan M.W."/>
        </authorList>
    </citation>
    <scope>NUCLEOTIDE SEQUENCE</scope>
    <source>
        <strain evidence="13">Bd21</strain>
    </source>
</reference>
<dbReference type="Pfam" id="PF02309">
    <property type="entry name" value="AUX_IAA"/>
    <property type="match status" value="1"/>
</dbReference>
<evidence type="ECO:0000256" key="3">
    <source>
        <dbReference type="ARBA" id="ARBA00006728"/>
    </source>
</evidence>
<dbReference type="InterPro" id="IPR003311">
    <property type="entry name" value="AUX_IAA"/>
</dbReference>
<keyword evidence="6 10" id="KW-0805">Transcription regulation</keyword>
<feature type="domain" description="PB1" evidence="12">
    <location>
        <begin position="219"/>
        <end position="323"/>
    </location>
</feature>